<reference evidence="2 3" key="1">
    <citation type="journal article" date="2014" name="Int. J. Syst. Evol. Microbiol.">
        <title>Phylogenomics and the dynamic genome evolution of the genus Streptococcus.</title>
        <authorList>
            <consortium name="The Broad Institute Genome Sequencing Platform"/>
            <person name="Richards V.P."/>
            <person name="Palmer S.R."/>
            <person name="Pavinski Bitar P.D."/>
            <person name="Qin X."/>
            <person name="Weinstock G.M."/>
            <person name="Highlander S.K."/>
            <person name="Town C.D."/>
            <person name="Burne R.A."/>
            <person name="Stanhope M.J."/>
        </authorList>
    </citation>
    <scope>NUCLEOTIDE SEQUENCE [LARGE SCALE GENOMIC DNA]</scope>
    <source>
        <strain evidence="2 3">2285-97</strain>
    </source>
</reference>
<comment type="caution">
    <text evidence="2">The sequence shown here is derived from an EMBL/GenBank/DDBJ whole genome shotgun (WGS) entry which is preliminary data.</text>
</comment>
<dbReference type="InterPro" id="IPR011008">
    <property type="entry name" value="Dimeric_a/b-barrel"/>
</dbReference>
<dbReference type="GO" id="GO:0004497">
    <property type="term" value="F:monooxygenase activity"/>
    <property type="evidence" value="ECO:0007669"/>
    <property type="project" value="UniProtKB-KW"/>
</dbReference>
<accession>G5KGP1</accession>
<dbReference type="Gene3D" id="3.30.70.100">
    <property type="match status" value="1"/>
</dbReference>
<keyword evidence="2" id="KW-0503">Monooxygenase</keyword>
<proteinExistence type="predicted"/>
<keyword evidence="2" id="KW-0560">Oxidoreductase</keyword>
<sequence>MTVTVNIIYRGKNGSAFEFANEMISSGLVTKIREQKGNLRFDYFKSFDDPEALLLIDEWVDQEAIDIHHKSEMMPQIADLRKKYQLKMEVKQFQEITKK</sequence>
<dbReference type="SUPFAM" id="SSF54909">
    <property type="entry name" value="Dimeric alpha+beta barrel"/>
    <property type="match status" value="1"/>
</dbReference>
<feature type="domain" description="ABM" evidence="1">
    <location>
        <begin position="3"/>
        <end position="93"/>
    </location>
</feature>
<dbReference type="EMBL" id="AEUZ02000001">
    <property type="protein sequence ID" value="EHJ56607.1"/>
    <property type="molecule type" value="Genomic_DNA"/>
</dbReference>
<dbReference type="STRING" id="764291.STRUR_0063"/>
<gene>
    <name evidence="2" type="ORF">STRUR_0063</name>
</gene>
<dbReference type="RefSeq" id="WP_006739356.1">
    <property type="nucleotide sequence ID" value="NZ_AEUZ02000001.1"/>
</dbReference>
<dbReference type="InterPro" id="IPR007138">
    <property type="entry name" value="ABM_dom"/>
</dbReference>
<dbReference type="Proteomes" id="UP000005388">
    <property type="component" value="Unassembled WGS sequence"/>
</dbReference>
<dbReference type="PROSITE" id="PS51725">
    <property type="entry name" value="ABM"/>
    <property type="match status" value="1"/>
</dbReference>
<evidence type="ECO:0000313" key="2">
    <source>
        <dbReference type="EMBL" id="EHJ56607.1"/>
    </source>
</evidence>
<name>G5KGP1_9STRE</name>
<dbReference type="Pfam" id="PF03992">
    <property type="entry name" value="ABM"/>
    <property type="match status" value="1"/>
</dbReference>
<protein>
    <submittedName>
        <fullName evidence="2">Antibiotic biosynthesis monooxygenase</fullName>
    </submittedName>
</protein>
<keyword evidence="3" id="KW-1185">Reference proteome</keyword>
<organism evidence="2 3">
    <name type="scientific">Streptococcus urinalis 2285-97</name>
    <dbReference type="NCBI Taxonomy" id="764291"/>
    <lineage>
        <taxon>Bacteria</taxon>
        <taxon>Bacillati</taxon>
        <taxon>Bacillota</taxon>
        <taxon>Bacilli</taxon>
        <taxon>Lactobacillales</taxon>
        <taxon>Streptococcaceae</taxon>
        <taxon>Streptococcus</taxon>
    </lineage>
</organism>
<dbReference type="eggNOG" id="COG1359">
    <property type="taxonomic scope" value="Bacteria"/>
</dbReference>
<evidence type="ECO:0000313" key="3">
    <source>
        <dbReference type="Proteomes" id="UP000005388"/>
    </source>
</evidence>
<evidence type="ECO:0000259" key="1">
    <source>
        <dbReference type="PROSITE" id="PS51725"/>
    </source>
</evidence>
<dbReference type="AlphaFoldDB" id="G5KGP1"/>